<evidence type="ECO:0000313" key="24">
    <source>
        <dbReference type="Proteomes" id="UP000694400"/>
    </source>
</evidence>
<dbReference type="SUPFAM" id="SSF52540">
    <property type="entry name" value="P-loop containing nucleoside triphosphate hydrolases"/>
    <property type="match status" value="1"/>
</dbReference>
<dbReference type="GO" id="GO:0035999">
    <property type="term" value="P:tetrahydrofolate interconversion"/>
    <property type="evidence" value="ECO:0007669"/>
    <property type="project" value="UniProtKB-UniPathway"/>
</dbReference>
<keyword evidence="16" id="KW-0560">Oxidoreductase</keyword>
<dbReference type="Gene3D" id="3.30.1510.10">
    <property type="entry name" value="Domain 2, N(10)-formyltetrahydrofolate synthetase"/>
    <property type="match status" value="1"/>
</dbReference>
<protein>
    <recommendedName>
        <fullName evidence="9">C-1-tetrahydrofolate synthase, cytoplasmic</fullName>
        <ecNumber evidence="8">1.5.1.5</ecNumber>
        <ecNumber evidence="7">3.5.4.9</ecNumber>
        <ecNumber evidence="6">6.3.4.3</ecNumber>
    </recommendedName>
</protein>
<dbReference type="GO" id="GO:0004488">
    <property type="term" value="F:methylenetetrahydrofolate dehydrogenase (NADP+) activity"/>
    <property type="evidence" value="ECO:0007669"/>
    <property type="project" value="UniProtKB-EC"/>
</dbReference>
<comment type="function">
    <text evidence="20">Trifunctional enzyme that catalyzes the interconversion of three forms of one-carbon-substituted tetrahydrofolate: (6R)-5,10-methylene-5,6,7,8-tetrahydrofolate, 5,10-methenyltetrahydrofolate and (6S)-10-formyltetrahydrofolate. These derivatives of tetrahydrofolate are differentially required in nucleotide and amino acid biosynthesis, (6S)-10-formyltetrahydrofolate being required for purine biosynthesis while (6R)-5,10-methylene-5,6,7,8-tetrahydrofolate is used for serine and methionine biosynthesis for instance.</text>
</comment>
<dbReference type="InterPro" id="IPR020631">
    <property type="entry name" value="THF_DH/CycHdrlase_NAD-bd_dom"/>
</dbReference>
<evidence type="ECO:0000256" key="20">
    <source>
        <dbReference type="ARBA" id="ARBA00059708"/>
    </source>
</evidence>
<evidence type="ECO:0000256" key="11">
    <source>
        <dbReference type="ARBA" id="ARBA00022563"/>
    </source>
</evidence>
<evidence type="ECO:0000256" key="7">
    <source>
        <dbReference type="ARBA" id="ARBA00012776"/>
    </source>
</evidence>
<dbReference type="GO" id="GO:0004329">
    <property type="term" value="F:formate-tetrahydrofolate ligase activity"/>
    <property type="evidence" value="ECO:0007669"/>
    <property type="project" value="UniProtKB-EC"/>
</dbReference>
<name>A0A8B9TPH6_ANAPL</name>
<accession>A0A8B9TPH6</accession>
<evidence type="ECO:0000256" key="14">
    <source>
        <dbReference type="ARBA" id="ARBA00022801"/>
    </source>
</evidence>
<dbReference type="PROSITE" id="PS00721">
    <property type="entry name" value="FTHFS_1"/>
    <property type="match status" value="1"/>
</dbReference>
<dbReference type="FunFam" id="3.40.50.300:FF:001123">
    <property type="entry name" value="C-1-tetrahydrofolate synthase, cytoplasmic isoform X2"/>
    <property type="match status" value="1"/>
</dbReference>
<organism evidence="23 24">
    <name type="scientific">Anas platyrhynchos</name>
    <name type="common">Mallard</name>
    <name type="synonym">Anas boschas</name>
    <dbReference type="NCBI Taxonomy" id="8839"/>
    <lineage>
        <taxon>Eukaryota</taxon>
        <taxon>Metazoa</taxon>
        <taxon>Chordata</taxon>
        <taxon>Craniata</taxon>
        <taxon>Vertebrata</taxon>
        <taxon>Euteleostomi</taxon>
        <taxon>Archelosauria</taxon>
        <taxon>Archosauria</taxon>
        <taxon>Dinosauria</taxon>
        <taxon>Saurischia</taxon>
        <taxon>Theropoda</taxon>
        <taxon>Coelurosauria</taxon>
        <taxon>Aves</taxon>
        <taxon>Neognathae</taxon>
        <taxon>Galloanserae</taxon>
        <taxon>Anseriformes</taxon>
        <taxon>Anatidae</taxon>
        <taxon>Anatinae</taxon>
        <taxon>Anas</taxon>
    </lineage>
</organism>
<dbReference type="InterPro" id="IPR046346">
    <property type="entry name" value="Aminoacid_DH-like_N_sf"/>
</dbReference>
<dbReference type="FunFam" id="3.40.50.10860:FF:000005">
    <property type="entry name" value="C-1-tetrahydrofolate synthase, cytoplasmic, putative"/>
    <property type="match status" value="1"/>
</dbReference>
<comment type="similarity">
    <text evidence="4">In the C-terminal section; belongs to the formate--tetrahydrofolate ligase family.</text>
</comment>
<dbReference type="Proteomes" id="UP000694400">
    <property type="component" value="Chromosome 5"/>
</dbReference>
<dbReference type="GO" id="GO:0005829">
    <property type="term" value="C:cytosol"/>
    <property type="evidence" value="ECO:0007669"/>
    <property type="project" value="TreeGrafter"/>
</dbReference>
<keyword evidence="10" id="KW-0963">Cytoplasm</keyword>
<evidence type="ECO:0000259" key="22">
    <source>
        <dbReference type="Pfam" id="PF02882"/>
    </source>
</evidence>
<dbReference type="EC" id="1.5.1.5" evidence="8"/>
<dbReference type="InterPro" id="IPR000672">
    <property type="entry name" value="THF_DH/CycHdrlase"/>
</dbReference>
<proteinExistence type="inferred from homology"/>
<dbReference type="PROSITE" id="PS00722">
    <property type="entry name" value="FTHFS_2"/>
    <property type="match status" value="1"/>
</dbReference>
<dbReference type="FunFam" id="3.40.50.300:FF:000245">
    <property type="entry name" value="C-1-tetrahydrofolate synthase, cytoplasmic"/>
    <property type="match status" value="1"/>
</dbReference>
<dbReference type="Gene3D" id="3.40.50.720">
    <property type="entry name" value="NAD(P)-binding Rossmann-like Domain"/>
    <property type="match status" value="2"/>
</dbReference>
<dbReference type="HAMAP" id="MF_01543">
    <property type="entry name" value="FTHFS"/>
    <property type="match status" value="1"/>
</dbReference>
<dbReference type="GO" id="GO:0005524">
    <property type="term" value="F:ATP binding"/>
    <property type="evidence" value="ECO:0007669"/>
    <property type="project" value="UniProtKB-KW"/>
</dbReference>
<evidence type="ECO:0000256" key="9">
    <source>
        <dbReference type="ARBA" id="ARBA00017592"/>
    </source>
</evidence>
<dbReference type="PRINTS" id="PR00085">
    <property type="entry name" value="THFDHDRGNASE"/>
</dbReference>
<evidence type="ECO:0000256" key="8">
    <source>
        <dbReference type="ARBA" id="ARBA00012859"/>
    </source>
</evidence>
<evidence type="ECO:0000256" key="6">
    <source>
        <dbReference type="ARBA" id="ARBA00012295"/>
    </source>
</evidence>
<keyword evidence="15" id="KW-0067">ATP-binding</keyword>
<reference evidence="23" key="1">
    <citation type="submission" date="2019-08" db="EMBL/GenBank/DDBJ databases">
        <title>Three high-quality genomes provides insights into domestication of ducks.</title>
        <authorList>
            <person name="Hou Z.C."/>
            <person name="Zhu F."/>
            <person name="Yin Z.T."/>
            <person name="Zhang F."/>
        </authorList>
    </citation>
    <scope>NUCLEOTIDE SEQUENCE [LARGE SCALE GENOMIC DNA]</scope>
</reference>
<keyword evidence="13" id="KW-0547">Nucleotide-binding</keyword>
<keyword evidence="11" id="KW-0554">One-carbon metabolism</keyword>
<evidence type="ECO:0000256" key="1">
    <source>
        <dbReference type="ARBA" id="ARBA00004496"/>
    </source>
</evidence>
<evidence type="ECO:0000256" key="15">
    <source>
        <dbReference type="ARBA" id="ARBA00022840"/>
    </source>
</evidence>
<dbReference type="Ensembl" id="ENSAPLT00020025471.1">
    <property type="protein sequence ID" value="ENSAPLP00020023604.1"/>
    <property type="gene ID" value="ENSAPLG00020007223.1"/>
</dbReference>
<keyword evidence="17" id="KW-0511">Multifunctional enzyme</keyword>
<evidence type="ECO:0000256" key="4">
    <source>
        <dbReference type="ARBA" id="ARBA00006985"/>
    </source>
</evidence>
<evidence type="ECO:0000256" key="12">
    <source>
        <dbReference type="ARBA" id="ARBA00022598"/>
    </source>
</evidence>
<dbReference type="Pfam" id="PF02882">
    <property type="entry name" value="THF_DHG_CYH_C"/>
    <property type="match status" value="1"/>
</dbReference>
<evidence type="ECO:0000256" key="19">
    <source>
        <dbReference type="ARBA" id="ARBA00049033"/>
    </source>
</evidence>
<dbReference type="Gene3D" id="3.10.410.10">
    <property type="entry name" value="Formyltetrahydrofolate synthetase, domain 3"/>
    <property type="match status" value="1"/>
</dbReference>
<dbReference type="InterPro" id="IPR020630">
    <property type="entry name" value="THF_DH/CycHdrlase_cat_dom"/>
</dbReference>
<sequence>MKLKAAAEIGISANHIKLPNTATEAEVLKCIASLNGDPAIHGFIVQLPLDSDKPINTEKITNAVSPEKDVDGLSSINAGKLSRGDLGDCFIPCTPKGCMELISQTGKGVGKADILVVAAGKAEMVKGEWIKPGAIVIDCGINHVPGAWVMYKDWGFICICCYVSTWIHDIEISRSCIPKPIDQVAKEVGLLPDEMELYGQTKAKVQLSALKRLKNQPDGKYVVVTGITPTPLGEGKSTTTIGLVQALGAHLHQNVFACVRQPSQGPTFGIKGGAAGGGYSQVIPMEEFNLHLTGDIHLTQNDQALYNRLVPSVNGVRKFSEIQIRRLQKLGINKTDPTTLTKEEVNMFVRLDIDPATITWQRVLDTNDRFLRKITIGQSPTEKGFSRTAQFDITVSSEIMAVLALSDSLDDMKMRLGRMVVASSKRGEPVTTDDLGVTGALAVLMKDAVKPNLMQTLEGTPVFVHAGPFANIAHGNSSVLADKIALKLVGKEGFVVTEAGFGADIGMEKFFNIKCRYSGLRPHVVVLVATVRALKMHGGGPAVTAGVPLPKEYTEENLQLLAKGCSNLSKQIQNARMFGVPVVVAVNAFKTDTKAELALVVQQAKEAGAFDAVECTHWAEGGKGAVALAQAVQRASQTPSNFRFLYNVELPVIDKIRLIAQQIYGASDIELLPEAQEKVTLYTKQGFGNLPICMAKTHLSLSHDPEQKGAPTGFILPIRDIRASVGAGFLYPLVGTMSTMPGLPTRPCFYDIDLDPLSGEVNGLF</sequence>
<comment type="subcellular location">
    <subcellularLocation>
        <location evidence="1">Cytoplasm</location>
    </subcellularLocation>
</comment>
<evidence type="ECO:0000259" key="21">
    <source>
        <dbReference type="Pfam" id="PF00763"/>
    </source>
</evidence>
<dbReference type="PROSITE" id="PS00766">
    <property type="entry name" value="THF_DHG_CYH_1"/>
    <property type="match status" value="1"/>
</dbReference>
<evidence type="ECO:0000256" key="18">
    <source>
        <dbReference type="ARBA" id="ARBA00036357"/>
    </source>
</evidence>
<dbReference type="EC" id="6.3.4.3" evidence="6"/>
<dbReference type="AlphaFoldDB" id="A0A8B9TPH6"/>
<evidence type="ECO:0000256" key="3">
    <source>
        <dbReference type="ARBA" id="ARBA00005559"/>
    </source>
</evidence>
<evidence type="ECO:0000313" key="23">
    <source>
        <dbReference type="Ensembl" id="ENSAPLP00020023604.1"/>
    </source>
</evidence>
<evidence type="ECO:0000256" key="5">
    <source>
        <dbReference type="ARBA" id="ARBA00011738"/>
    </source>
</evidence>
<dbReference type="SUPFAM" id="SSF53223">
    <property type="entry name" value="Aminoacid dehydrogenase-like, N-terminal domain"/>
    <property type="match status" value="1"/>
</dbReference>
<dbReference type="Pfam" id="PF00763">
    <property type="entry name" value="THF_DHG_CYH"/>
    <property type="match status" value="1"/>
</dbReference>
<dbReference type="InterPro" id="IPR020628">
    <property type="entry name" value="Formate_THF_ligase_CS"/>
</dbReference>
<dbReference type="InterPro" id="IPR000559">
    <property type="entry name" value="Formate_THF_ligase"/>
</dbReference>
<dbReference type="InterPro" id="IPR036291">
    <property type="entry name" value="NAD(P)-bd_dom_sf"/>
</dbReference>
<dbReference type="GO" id="GO:0004477">
    <property type="term" value="F:methenyltetrahydrofolate cyclohydrolase activity"/>
    <property type="evidence" value="ECO:0007669"/>
    <property type="project" value="UniProtKB-EC"/>
</dbReference>
<evidence type="ECO:0000256" key="17">
    <source>
        <dbReference type="ARBA" id="ARBA00023268"/>
    </source>
</evidence>
<evidence type="ECO:0000256" key="10">
    <source>
        <dbReference type="ARBA" id="ARBA00022490"/>
    </source>
</evidence>
<dbReference type="PANTHER" id="PTHR48099">
    <property type="entry name" value="C-1-TETRAHYDROFOLATE SYNTHASE, CYTOPLASMIC-RELATED"/>
    <property type="match status" value="1"/>
</dbReference>
<feature type="domain" description="Tetrahydrofolate dehydrogenase/cyclohydrolase NAD(P)-binding" evidence="22">
    <location>
        <begin position="109"/>
        <end position="144"/>
    </location>
</feature>
<dbReference type="UniPathway" id="UPA00193"/>
<dbReference type="PANTHER" id="PTHR48099:SF1">
    <property type="entry name" value="C-1-TETRAHYDROFOLATE SYNTHASE, CYTOPLASMIC"/>
    <property type="match status" value="1"/>
</dbReference>
<dbReference type="EC" id="3.5.4.9" evidence="7"/>
<dbReference type="InterPro" id="IPR027417">
    <property type="entry name" value="P-loop_NTPase"/>
</dbReference>
<evidence type="ECO:0000256" key="13">
    <source>
        <dbReference type="ARBA" id="ARBA00022741"/>
    </source>
</evidence>
<reference evidence="23" key="2">
    <citation type="submission" date="2025-08" db="UniProtKB">
        <authorList>
            <consortium name="Ensembl"/>
        </authorList>
    </citation>
    <scope>IDENTIFICATION</scope>
</reference>
<dbReference type="Gene3D" id="3.40.50.10860">
    <property type="entry name" value="Leucine Dehydrogenase, chain A, domain 1"/>
    <property type="match status" value="1"/>
</dbReference>
<evidence type="ECO:0000256" key="16">
    <source>
        <dbReference type="ARBA" id="ARBA00023002"/>
    </source>
</evidence>
<dbReference type="InterPro" id="IPR020867">
    <property type="entry name" value="THF_DH/CycHdrlase_CS"/>
</dbReference>
<comment type="similarity">
    <text evidence="3">In the N-terminal section; belongs to the tetrahydrofolate dehydrogenase/cyclohydrolase family.</text>
</comment>
<comment type="catalytic activity">
    <reaction evidence="18">
        <text>(6R)-5,10-methenyltetrahydrofolate + H2O = (6R)-10-formyltetrahydrofolate + H(+)</text>
        <dbReference type="Rhea" id="RHEA:23700"/>
        <dbReference type="ChEBI" id="CHEBI:15377"/>
        <dbReference type="ChEBI" id="CHEBI:15378"/>
        <dbReference type="ChEBI" id="CHEBI:57455"/>
        <dbReference type="ChEBI" id="CHEBI:195366"/>
        <dbReference type="EC" id="3.5.4.9"/>
    </reaction>
</comment>
<dbReference type="CDD" id="cd00477">
    <property type="entry name" value="FTHFS"/>
    <property type="match status" value="1"/>
</dbReference>
<dbReference type="Gene3D" id="3.40.50.300">
    <property type="entry name" value="P-loop containing nucleotide triphosphate hydrolases"/>
    <property type="match status" value="2"/>
</dbReference>
<feature type="domain" description="Tetrahydrofolate dehydrogenase/cyclohydrolase catalytic" evidence="21">
    <location>
        <begin position="1"/>
        <end position="71"/>
    </location>
</feature>
<keyword evidence="14" id="KW-0378">Hydrolase</keyword>
<comment type="catalytic activity">
    <reaction evidence="19">
        <text>(6S)-5,6,7,8-tetrahydrofolate + formate + ATP = (6R)-10-formyltetrahydrofolate + ADP + phosphate</text>
        <dbReference type="Rhea" id="RHEA:20221"/>
        <dbReference type="ChEBI" id="CHEBI:15740"/>
        <dbReference type="ChEBI" id="CHEBI:30616"/>
        <dbReference type="ChEBI" id="CHEBI:43474"/>
        <dbReference type="ChEBI" id="CHEBI:57453"/>
        <dbReference type="ChEBI" id="CHEBI:195366"/>
        <dbReference type="ChEBI" id="CHEBI:456216"/>
        <dbReference type="EC" id="6.3.4.3"/>
    </reaction>
</comment>
<comment type="subunit">
    <text evidence="5">Homodimer.</text>
</comment>
<dbReference type="Pfam" id="PF01268">
    <property type="entry name" value="FTHFS"/>
    <property type="match status" value="1"/>
</dbReference>
<evidence type="ECO:0000256" key="2">
    <source>
        <dbReference type="ARBA" id="ARBA00004777"/>
    </source>
</evidence>
<reference evidence="23" key="3">
    <citation type="submission" date="2025-09" db="UniProtKB">
        <authorList>
            <consortium name="Ensembl"/>
        </authorList>
    </citation>
    <scope>IDENTIFICATION</scope>
</reference>
<comment type="pathway">
    <text evidence="2">One-carbon metabolism; tetrahydrofolate interconversion.</text>
</comment>
<keyword evidence="12" id="KW-0436">Ligase</keyword>
<dbReference type="FunFam" id="3.10.410.10:FF:000001">
    <property type="entry name" value="Putative formate--tetrahydrofolate ligase"/>
    <property type="match status" value="1"/>
</dbReference>
<dbReference type="SUPFAM" id="SSF51735">
    <property type="entry name" value="NAD(P)-binding Rossmann-fold domains"/>
    <property type="match status" value="1"/>
</dbReference>